<accession>A0A450S9T9</accession>
<dbReference type="SUPFAM" id="SSF89447">
    <property type="entry name" value="AbrB/MazE/MraZ-like"/>
    <property type="match status" value="1"/>
</dbReference>
<evidence type="ECO:0000313" key="2">
    <source>
        <dbReference type="EMBL" id="VFJ48808.1"/>
    </source>
</evidence>
<name>A0A450S9T9_9GAMM</name>
<protein>
    <recommendedName>
        <fullName evidence="3">SpoVT-AbrB domain-containing protein</fullName>
    </recommendedName>
</protein>
<evidence type="ECO:0008006" key="3">
    <source>
        <dbReference type="Google" id="ProtNLM"/>
    </source>
</evidence>
<sequence length="95" mass="10381">MMEAYSSMETTTANEARIGAHGQVAIPESARSATNLGAGDRPAARMVGEPLVLERPGEIARRLQDRFRHIPPEVSLVDELIAERRLEAAREAAED</sequence>
<dbReference type="InterPro" id="IPR037914">
    <property type="entry name" value="SpoVT-AbrB_sf"/>
</dbReference>
<dbReference type="EMBL" id="CAADEX010000021">
    <property type="protein sequence ID" value="VFJ48808.1"/>
    <property type="molecule type" value="Genomic_DNA"/>
</dbReference>
<proteinExistence type="predicted"/>
<dbReference type="AlphaFoldDB" id="A0A450S9T9"/>
<feature type="region of interest" description="Disordered" evidence="1">
    <location>
        <begin position="1"/>
        <end position="49"/>
    </location>
</feature>
<evidence type="ECO:0000256" key="1">
    <source>
        <dbReference type="SAM" id="MobiDB-lite"/>
    </source>
</evidence>
<gene>
    <name evidence="2" type="ORF">BECKDK2373B_GA0170837_102131</name>
</gene>
<reference evidence="2" key="1">
    <citation type="submission" date="2019-02" db="EMBL/GenBank/DDBJ databases">
        <authorList>
            <person name="Gruber-Vodicka R. H."/>
            <person name="Seah K. B. B."/>
        </authorList>
    </citation>
    <scope>NUCLEOTIDE SEQUENCE</scope>
    <source>
        <strain evidence="2">BECK_DK47</strain>
    </source>
</reference>
<organism evidence="2">
    <name type="scientific">Candidatus Kentrum sp. DK</name>
    <dbReference type="NCBI Taxonomy" id="2126562"/>
    <lineage>
        <taxon>Bacteria</taxon>
        <taxon>Pseudomonadati</taxon>
        <taxon>Pseudomonadota</taxon>
        <taxon>Gammaproteobacteria</taxon>
        <taxon>Candidatus Kentrum</taxon>
    </lineage>
</organism>